<feature type="compositionally biased region" description="Basic residues" evidence="1">
    <location>
        <begin position="71"/>
        <end position="82"/>
    </location>
</feature>
<name>X1SPJ2_9ZZZZ</name>
<organism evidence="2">
    <name type="scientific">marine sediment metagenome</name>
    <dbReference type="NCBI Taxonomy" id="412755"/>
    <lineage>
        <taxon>unclassified sequences</taxon>
        <taxon>metagenomes</taxon>
        <taxon>ecological metagenomes</taxon>
    </lineage>
</organism>
<proteinExistence type="predicted"/>
<feature type="region of interest" description="Disordered" evidence="1">
    <location>
        <begin position="62"/>
        <end position="82"/>
    </location>
</feature>
<gene>
    <name evidence="2" type="ORF">S12H4_06454</name>
</gene>
<reference evidence="2" key="1">
    <citation type="journal article" date="2014" name="Front. Microbiol.">
        <title>High frequency of phylogenetically diverse reductive dehalogenase-homologous genes in deep subseafloor sedimentary metagenomes.</title>
        <authorList>
            <person name="Kawai M."/>
            <person name="Futagami T."/>
            <person name="Toyoda A."/>
            <person name="Takaki Y."/>
            <person name="Nishi S."/>
            <person name="Hori S."/>
            <person name="Arai W."/>
            <person name="Tsubouchi T."/>
            <person name="Morono Y."/>
            <person name="Uchiyama I."/>
            <person name="Ito T."/>
            <person name="Fujiyama A."/>
            <person name="Inagaki F."/>
            <person name="Takami H."/>
        </authorList>
    </citation>
    <scope>NUCLEOTIDE SEQUENCE</scope>
    <source>
        <strain evidence="2">Expedition CK06-06</strain>
    </source>
</reference>
<protein>
    <submittedName>
        <fullName evidence="2">Uncharacterized protein</fullName>
    </submittedName>
</protein>
<comment type="caution">
    <text evidence="2">The sequence shown here is derived from an EMBL/GenBank/DDBJ whole genome shotgun (WGS) entry which is preliminary data.</text>
</comment>
<evidence type="ECO:0000256" key="1">
    <source>
        <dbReference type="SAM" id="MobiDB-lite"/>
    </source>
</evidence>
<dbReference type="AlphaFoldDB" id="X1SPJ2"/>
<sequence length="82" mass="9195">MNADWERGYAAGYSAAHRTDVRDITTERGMAAPTPQKKAPRKVSAYGKRYGREYKRLKAKHPRASFGSLSKKAHAATRKAMK</sequence>
<dbReference type="EMBL" id="BARW01002267">
    <property type="protein sequence ID" value="GAI69744.1"/>
    <property type="molecule type" value="Genomic_DNA"/>
</dbReference>
<evidence type="ECO:0000313" key="2">
    <source>
        <dbReference type="EMBL" id="GAI69744.1"/>
    </source>
</evidence>
<accession>X1SPJ2</accession>